<sequence length="52" mass="5604">MPALASVAQPPGPRLPERRRRWTTPSATPRRPAASSSMAEAMRSSASARSTR</sequence>
<evidence type="ECO:0000313" key="3">
    <source>
        <dbReference type="Proteomes" id="UP000019666"/>
    </source>
</evidence>
<feature type="region of interest" description="Disordered" evidence="1">
    <location>
        <begin position="1"/>
        <end position="52"/>
    </location>
</feature>
<evidence type="ECO:0000256" key="1">
    <source>
        <dbReference type="SAM" id="MobiDB-lite"/>
    </source>
</evidence>
<keyword evidence="3" id="KW-1185">Reference proteome</keyword>
<feature type="compositionally biased region" description="Low complexity" evidence="1">
    <location>
        <begin position="23"/>
        <end position="52"/>
    </location>
</feature>
<name>A0A017HSI2_9RHOB</name>
<dbReference type="HOGENOM" id="CLU_3084390_0_0_5"/>
<proteinExistence type="predicted"/>
<accession>A0A017HSI2</accession>
<dbReference type="STRING" id="442562.Rumeso_01135"/>
<comment type="caution">
    <text evidence="2">The sequence shown here is derived from an EMBL/GenBank/DDBJ whole genome shotgun (WGS) entry which is preliminary data.</text>
</comment>
<dbReference type="EMBL" id="AOSK01000031">
    <property type="protein sequence ID" value="EYD77295.1"/>
    <property type="molecule type" value="Genomic_DNA"/>
</dbReference>
<dbReference type="Proteomes" id="UP000019666">
    <property type="component" value="Unassembled WGS sequence"/>
</dbReference>
<gene>
    <name evidence="2" type="ORF">Rumeso_01135</name>
</gene>
<protein>
    <submittedName>
        <fullName evidence="2">Uncharacterized protein</fullName>
    </submittedName>
</protein>
<organism evidence="2 3">
    <name type="scientific">Rubellimicrobium mesophilum DSM 19309</name>
    <dbReference type="NCBI Taxonomy" id="442562"/>
    <lineage>
        <taxon>Bacteria</taxon>
        <taxon>Pseudomonadati</taxon>
        <taxon>Pseudomonadota</taxon>
        <taxon>Alphaproteobacteria</taxon>
        <taxon>Rhodobacterales</taxon>
        <taxon>Roseobacteraceae</taxon>
        <taxon>Rubellimicrobium</taxon>
    </lineage>
</organism>
<reference evidence="2 3" key="1">
    <citation type="submission" date="2013-02" db="EMBL/GenBank/DDBJ databases">
        <authorList>
            <person name="Fiebig A."/>
            <person name="Goeker M."/>
            <person name="Klenk H.-P.P."/>
        </authorList>
    </citation>
    <scope>NUCLEOTIDE SEQUENCE [LARGE SCALE GENOMIC DNA]</scope>
    <source>
        <strain evidence="2 3">DSM 19309</strain>
    </source>
</reference>
<dbReference type="AlphaFoldDB" id="A0A017HSI2"/>
<evidence type="ECO:0000313" key="2">
    <source>
        <dbReference type="EMBL" id="EYD77295.1"/>
    </source>
</evidence>